<dbReference type="Proteomes" id="UP000886804">
    <property type="component" value="Unassembled WGS sequence"/>
</dbReference>
<evidence type="ECO:0000256" key="1">
    <source>
        <dbReference type="ARBA" id="ARBA00004496"/>
    </source>
</evidence>
<dbReference type="GO" id="GO:0009401">
    <property type="term" value="P:phosphoenolpyruvate-dependent sugar phosphotransferase system"/>
    <property type="evidence" value="ECO:0007669"/>
    <property type="project" value="UniProtKB-KW"/>
</dbReference>
<keyword evidence="7" id="KW-0418">Kinase</keyword>
<evidence type="ECO:0000313" key="10">
    <source>
        <dbReference type="Proteomes" id="UP000886804"/>
    </source>
</evidence>
<dbReference type="InterPro" id="IPR036667">
    <property type="entry name" value="PTS_IIB_sorbose-sp_sf"/>
</dbReference>
<evidence type="ECO:0000259" key="8">
    <source>
        <dbReference type="PROSITE" id="PS51101"/>
    </source>
</evidence>
<dbReference type="GO" id="GO:0008982">
    <property type="term" value="F:protein-N(PI)-phosphohistidine-sugar phosphotransferase activity"/>
    <property type="evidence" value="ECO:0007669"/>
    <property type="project" value="InterPro"/>
</dbReference>
<dbReference type="PROSITE" id="PS51101">
    <property type="entry name" value="PTS_EIIB_TYPE_4"/>
    <property type="match status" value="1"/>
</dbReference>
<accession>A0A9D2RKE7</accession>
<keyword evidence="5" id="KW-0808">Transferase</keyword>
<organism evidence="9 10">
    <name type="scientific">Candidatus Enterocloster faecavium</name>
    <dbReference type="NCBI Taxonomy" id="2838560"/>
    <lineage>
        <taxon>Bacteria</taxon>
        <taxon>Bacillati</taxon>
        <taxon>Bacillota</taxon>
        <taxon>Clostridia</taxon>
        <taxon>Lachnospirales</taxon>
        <taxon>Lachnospiraceae</taxon>
        <taxon>Enterocloster</taxon>
    </lineage>
</organism>
<dbReference type="InterPro" id="IPR004720">
    <property type="entry name" value="PTS_IIB_sorbose-sp"/>
</dbReference>
<evidence type="ECO:0000256" key="2">
    <source>
        <dbReference type="ARBA" id="ARBA00022448"/>
    </source>
</evidence>
<comment type="subcellular location">
    <subcellularLocation>
        <location evidence="1">Cytoplasm</location>
    </subcellularLocation>
</comment>
<protein>
    <submittedName>
        <fullName evidence="9">PTS sugar transporter subunit IIB</fullName>
    </submittedName>
</protein>
<dbReference type="Gene3D" id="3.40.35.10">
    <property type="entry name" value="Phosphotransferase system, sorbose subfamily IIB component"/>
    <property type="match status" value="1"/>
</dbReference>
<reference evidence="9" key="2">
    <citation type="submission" date="2021-04" db="EMBL/GenBank/DDBJ databases">
        <authorList>
            <person name="Gilroy R."/>
        </authorList>
    </citation>
    <scope>NUCLEOTIDE SEQUENCE</scope>
    <source>
        <strain evidence="9">CHK188-4685</strain>
    </source>
</reference>
<keyword evidence="4 9" id="KW-0762">Sugar transport</keyword>
<evidence type="ECO:0000256" key="4">
    <source>
        <dbReference type="ARBA" id="ARBA00022597"/>
    </source>
</evidence>
<sequence length="165" mass="18240">MIKLFRIDERLIHGQIAIKWSRHTGVDSIVVANDNAAQSTMIQRALKMAAPAGIKTVIKSLDAAVATLNDPRCQPLKVLVLVNSPKDALNLVSRVPGIEKINVGNYGRVAPKKPGMERKSLDRNLYCDEEEIAQFQELMATGLECIYQTTPEEPAVELHKLIPSK</sequence>
<evidence type="ECO:0000256" key="6">
    <source>
        <dbReference type="ARBA" id="ARBA00022683"/>
    </source>
</evidence>
<proteinExistence type="predicted"/>
<evidence type="ECO:0000313" key="9">
    <source>
        <dbReference type="EMBL" id="HJB07280.1"/>
    </source>
</evidence>
<dbReference type="SUPFAM" id="SSF52728">
    <property type="entry name" value="PTS IIb component"/>
    <property type="match status" value="1"/>
</dbReference>
<keyword evidence="3" id="KW-0963">Cytoplasm</keyword>
<evidence type="ECO:0000256" key="5">
    <source>
        <dbReference type="ARBA" id="ARBA00022679"/>
    </source>
</evidence>
<dbReference type="EMBL" id="DWYS01000063">
    <property type="protein sequence ID" value="HJB07280.1"/>
    <property type="molecule type" value="Genomic_DNA"/>
</dbReference>
<dbReference type="AlphaFoldDB" id="A0A9D2RKE7"/>
<comment type="caution">
    <text evidence="9">The sequence shown here is derived from an EMBL/GenBank/DDBJ whole genome shotgun (WGS) entry which is preliminary data.</text>
</comment>
<reference evidence="9" key="1">
    <citation type="journal article" date="2021" name="PeerJ">
        <title>Extensive microbial diversity within the chicken gut microbiome revealed by metagenomics and culture.</title>
        <authorList>
            <person name="Gilroy R."/>
            <person name="Ravi A."/>
            <person name="Getino M."/>
            <person name="Pursley I."/>
            <person name="Horton D.L."/>
            <person name="Alikhan N.F."/>
            <person name="Baker D."/>
            <person name="Gharbi K."/>
            <person name="Hall N."/>
            <person name="Watson M."/>
            <person name="Adriaenssens E.M."/>
            <person name="Foster-Nyarko E."/>
            <person name="Jarju S."/>
            <person name="Secka A."/>
            <person name="Antonio M."/>
            <person name="Oren A."/>
            <person name="Chaudhuri R.R."/>
            <person name="La Ragione R."/>
            <person name="Hildebrand F."/>
            <person name="Pallen M.J."/>
        </authorList>
    </citation>
    <scope>NUCLEOTIDE SEQUENCE</scope>
    <source>
        <strain evidence="9">CHK188-4685</strain>
    </source>
</reference>
<dbReference type="GO" id="GO:0016301">
    <property type="term" value="F:kinase activity"/>
    <property type="evidence" value="ECO:0007669"/>
    <property type="project" value="UniProtKB-KW"/>
</dbReference>
<evidence type="ECO:0000256" key="3">
    <source>
        <dbReference type="ARBA" id="ARBA00022490"/>
    </source>
</evidence>
<dbReference type="GO" id="GO:0005737">
    <property type="term" value="C:cytoplasm"/>
    <property type="evidence" value="ECO:0007669"/>
    <property type="project" value="UniProtKB-SubCell"/>
</dbReference>
<gene>
    <name evidence="9" type="ORF">H9716_05375</name>
</gene>
<name>A0A9D2RKE7_9FIRM</name>
<keyword evidence="2" id="KW-0813">Transport</keyword>
<evidence type="ECO:0000256" key="7">
    <source>
        <dbReference type="ARBA" id="ARBA00022777"/>
    </source>
</evidence>
<dbReference type="Pfam" id="PF03830">
    <property type="entry name" value="PTSIIB_sorb"/>
    <property type="match status" value="1"/>
</dbReference>
<feature type="domain" description="PTS EIIB type-4" evidence="8">
    <location>
        <begin position="1"/>
        <end position="165"/>
    </location>
</feature>
<keyword evidence="6" id="KW-0598">Phosphotransferase system</keyword>